<reference evidence="2" key="1">
    <citation type="journal article" date="2016" name="Nat. Genet.">
        <title>A high-quality carrot genome assembly provides new insights into carotenoid accumulation and asterid genome evolution.</title>
        <authorList>
            <person name="Iorizzo M."/>
            <person name="Ellison S."/>
            <person name="Senalik D."/>
            <person name="Zeng P."/>
            <person name="Satapoomin P."/>
            <person name="Huang J."/>
            <person name="Bowman M."/>
            <person name="Iovene M."/>
            <person name="Sanseverino W."/>
            <person name="Cavagnaro P."/>
            <person name="Yildiz M."/>
            <person name="Macko-Podgorni A."/>
            <person name="Moranska E."/>
            <person name="Grzebelus E."/>
            <person name="Grzebelus D."/>
            <person name="Ashrafi H."/>
            <person name="Zheng Z."/>
            <person name="Cheng S."/>
            <person name="Spooner D."/>
            <person name="Van Deynze A."/>
            <person name="Simon P."/>
        </authorList>
    </citation>
    <scope>NUCLEOTIDE SEQUENCE [LARGE SCALE GENOMIC DNA]</scope>
    <source>
        <tissue evidence="2">Leaf</tissue>
    </source>
</reference>
<dbReference type="Gramene" id="KZM89866">
    <property type="protein sequence ID" value="KZM89866"/>
    <property type="gene ID" value="DCAR_022771"/>
</dbReference>
<dbReference type="AlphaFoldDB" id="A0A164V656"/>
<feature type="compositionally biased region" description="Polar residues" evidence="1">
    <location>
        <begin position="71"/>
        <end position="82"/>
    </location>
</feature>
<feature type="region of interest" description="Disordered" evidence="1">
    <location>
        <begin position="59"/>
        <end position="89"/>
    </location>
</feature>
<dbReference type="EMBL" id="LNRQ01000006">
    <property type="protein sequence ID" value="KZM89866.1"/>
    <property type="molecule type" value="Genomic_DNA"/>
</dbReference>
<evidence type="ECO:0000256" key="1">
    <source>
        <dbReference type="SAM" id="MobiDB-lite"/>
    </source>
</evidence>
<sequence length="126" mass="14489">MLKQKYTINLLITDENITKGSTVYDAKEIIQEVEKVETHDPLKVPDAEMKAAEMDEISMLHDTSPEGRATETPNTGKSTNMKTRARKEMDPLEFNAESLMEIKPVKNIKLEKVCNELYYVHYQVQI</sequence>
<protein>
    <submittedName>
        <fullName evidence="2">Uncharacterized protein</fullName>
    </submittedName>
</protein>
<organism evidence="2">
    <name type="scientific">Daucus carota subsp. sativus</name>
    <name type="common">Carrot</name>
    <dbReference type="NCBI Taxonomy" id="79200"/>
    <lineage>
        <taxon>Eukaryota</taxon>
        <taxon>Viridiplantae</taxon>
        <taxon>Streptophyta</taxon>
        <taxon>Embryophyta</taxon>
        <taxon>Tracheophyta</taxon>
        <taxon>Spermatophyta</taxon>
        <taxon>Magnoliopsida</taxon>
        <taxon>eudicotyledons</taxon>
        <taxon>Gunneridae</taxon>
        <taxon>Pentapetalae</taxon>
        <taxon>asterids</taxon>
        <taxon>campanulids</taxon>
        <taxon>Apiales</taxon>
        <taxon>Apiaceae</taxon>
        <taxon>Apioideae</taxon>
        <taxon>Scandiceae</taxon>
        <taxon>Daucinae</taxon>
        <taxon>Daucus</taxon>
        <taxon>Daucus sect. Daucus</taxon>
    </lineage>
</organism>
<proteinExistence type="predicted"/>
<gene>
    <name evidence="2" type="ORF">DCAR_022771</name>
</gene>
<comment type="caution">
    <text evidence="2">The sequence shown here is derived from an EMBL/GenBank/DDBJ whole genome shotgun (WGS) entry which is preliminary data.</text>
</comment>
<accession>A0A164V656</accession>
<name>A0A164V656_DAUCS</name>
<evidence type="ECO:0000313" key="2">
    <source>
        <dbReference type="EMBL" id="KZM89866.1"/>
    </source>
</evidence>